<protein>
    <submittedName>
        <fullName evidence="2">Uncharacterized protein</fullName>
    </submittedName>
</protein>
<feature type="compositionally biased region" description="Basic and acidic residues" evidence="1">
    <location>
        <begin position="55"/>
        <end position="69"/>
    </location>
</feature>
<dbReference type="AlphaFoldDB" id="A0A8K0XKE3"/>
<dbReference type="Proteomes" id="UP000813824">
    <property type="component" value="Unassembled WGS sequence"/>
</dbReference>
<organism evidence="2 3">
    <name type="scientific">Cristinia sonorae</name>
    <dbReference type="NCBI Taxonomy" id="1940300"/>
    <lineage>
        <taxon>Eukaryota</taxon>
        <taxon>Fungi</taxon>
        <taxon>Dikarya</taxon>
        <taxon>Basidiomycota</taxon>
        <taxon>Agaricomycotina</taxon>
        <taxon>Agaricomycetes</taxon>
        <taxon>Agaricomycetidae</taxon>
        <taxon>Agaricales</taxon>
        <taxon>Pleurotineae</taxon>
        <taxon>Stephanosporaceae</taxon>
        <taxon>Cristinia</taxon>
    </lineage>
</organism>
<reference evidence="2" key="1">
    <citation type="journal article" date="2021" name="New Phytol.">
        <title>Evolutionary innovations through gain and loss of genes in the ectomycorrhizal Boletales.</title>
        <authorList>
            <person name="Wu G."/>
            <person name="Miyauchi S."/>
            <person name="Morin E."/>
            <person name="Kuo A."/>
            <person name="Drula E."/>
            <person name="Varga T."/>
            <person name="Kohler A."/>
            <person name="Feng B."/>
            <person name="Cao Y."/>
            <person name="Lipzen A."/>
            <person name="Daum C."/>
            <person name="Hundley H."/>
            <person name="Pangilinan J."/>
            <person name="Johnson J."/>
            <person name="Barry K."/>
            <person name="LaButti K."/>
            <person name="Ng V."/>
            <person name="Ahrendt S."/>
            <person name="Min B."/>
            <person name="Choi I.G."/>
            <person name="Park H."/>
            <person name="Plett J.M."/>
            <person name="Magnuson J."/>
            <person name="Spatafora J.W."/>
            <person name="Nagy L.G."/>
            <person name="Henrissat B."/>
            <person name="Grigoriev I.V."/>
            <person name="Yang Z.L."/>
            <person name="Xu J."/>
            <person name="Martin F.M."/>
        </authorList>
    </citation>
    <scope>NUCLEOTIDE SEQUENCE</scope>
    <source>
        <strain evidence="2">KKN 215</strain>
    </source>
</reference>
<feature type="region of interest" description="Disordered" evidence="1">
    <location>
        <begin position="42"/>
        <end position="69"/>
    </location>
</feature>
<evidence type="ECO:0000256" key="1">
    <source>
        <dbReference type="SAM" id="MobiDB-lite"/>
    </source>
</evidence>
<proteinExistence type="predicted"/>
<sequence>MKASFATERREPTIVHMANMLRPPIMDVCFSGAVFDVLRTSQAHPSPSRGWHPPYESRGRKGVDGGRGGHEQSFYRRNWSLFAINPCLRQVHVGDGARAILRLRTSAKREMTRCQAERLPPLERRNAVSGRLTAHRFSLRYTESAGRGYSHSSAGSPNSPQFHSPHRTLFALHQTRNTANFSKTALRLERLSGQASIRTISVR</sequence>
<evidence type="ECO:0000313" key="2">
    <source>
        <dbReference type="EMBL" id="KAH8079805.1"/>
    </source>
</evidence>
<gene>
    <name evidence="2" type="ORF">BXZ70DRAFT_644907</name>
</gene>
<name>A0A8K0XKE3_9AGAR</name>
<comment type="caution">
    <text evidence="2">The sequence shown here is derived from an EMBL/GenBank/DDBJ whole genome shotgun (WGS) entry which is preliminary data.</text>
</comment>
<dbReference type="EMBL" id="JAEVFJ010000055">
    <property type="protein sequence ID" value="KAH8079805.1"/>
    <property type="molecule type" value="Genomic_DNA"/>
</dbReference>
<evidence type="ECO:0000313" key="3">
    <source>
        <dbReference type="Proteomes" id="UP000813824"/>
    </source>
</evidence>
<accession>A0A8K0XKE3</accession>
<keyword evidence="3" id="KW-1185">Reference proteome</keyword>